<dbReference type="RefSeq" id="XP_025378596.1">
    <property type="nucleotide sequence ID" value="XM_025519542.1"/>
</dbReference>
<feature type="compositionally biased region" description="Polar residues" evidence="19">
    <location>
        <begin position="1710"/>
        <end position="1729"/>
    </location>
</feature>
<evidence type="ECO:0000256" key="9">
    <source>
        <dbReference type="ARBA" id="ARBA00022842"/>
    </source>
</evidence>
<feature type="transmembrane region" description="Helical" evidence="18">
    <location>
        <begin position="1434"/>
        <end position="1455"/>
    </location>
</feature>
<evidence type="ECO:0000256" key="3">
    <source>
        <dbReference type="ARBA" id="ARBA00022448"/>
    </source>
</evidence>
<evidence type="ECO:0000256" key="7">
    <source>
        <dbReference type="ARBA" id="ARBA00022741"/>
    </source>
</evidence>
<comment type="catalytic activity">
    <reaction evidence="13 18">
        <text>ATP + H2O + phospholipidSide 1 = ADP + phosphate + phospholipidSide 2.</text>
        <dbReference type="EC" id="7.6.2.1"/>
    </reaction>
</comment>
<comment type="cofactor">
    <cofactor evidence="17">
        <name>Mg(2+)</name>
        <dbReference type="ChEBI" id="CHEBI:18420"/>
    </cofactor>
</comment>
<dbReference type="Pfam" id="PF16212">
    <property type="entry name" value="PhoLip_ATPase_C"/>
    <property type="match status" value="1"/>
</dbReference>
<dbReference type="PANTHER" id="PTHR24092">
    <property type="entry name" value="PROBABLE PHOSPHOLIPID-TRANSPORTING ATPASE"/>
    <property type="match status" value="1"/>
</dbReference>
<dbReference type="SUPFAM" id="SSF81660">
    <property type="entry name" value="Metal cation-transporting ATPase, ATP-binding domain N"/>
    <property type="match status" value="1"/>
</dbReference>
<dbReference type="InterPro" id="IPR032631">
    <property type="entry name" value="P-type_ATPase_N"/>
</dbReference>
<evidence type="ECO:0000256" key="13">
    <source>
        <dbReference type="ARBA" id="ARBA00034036"/>
    </source>
</evidence>
<accession>A0A316YRW0</accession>
<dbReference type="SUPFAM" id="SSF81665">
    <property type="entry name" value="Calcium ATPase, transmembrane domain M"/>
    <property type="match status" value="1"/>
</dbReference>
<evidence type="ECO:0000256" key="2">
    <source>
        <dbReference type="ARBA" id="ARBA00008109"/>
    </source>
</evidence>
<evidence type="ECO:0000259" key="20">
    <source>
        <dbReference type="Pfam" id="PF00122"/>
    </source>
</evidence>
<evidence type="ECO:0000259" key="21">
    <source>
        <dbReference type="Pfam" id="PF16209"/>
    </source>
</evidence>
<dbReference type="InterPro" id="IPR001757">
    <property type="entry name" value="P_typ_ATPase"/>
</dbReference>
<feature type="binding site" evidence="16">
    <location>
        <position position="969"/>
    </location>
    <ligand>
        <name>ATP</name>
        <dbReference type="ChEBI" id="CHEBI:30616"/>
    </ligand>
</feature>
<dbReference type="InterPro" id="IPR059000">
    <property type="entry name" value="ATPase_P-type_domA"/>
</dbReference>
<comment type="catalytic activity">
    <reaction evidence="14">
        <text>a 1,2-diacyl-sn-glycero-3-phosphoethanolamine(out) + ATP + H2O = a 1,2-diacyl-sn-glycero-3-phosphoethanolamine(in) + ADP + phosphate + H(+)</text>
        <dbReference type="Rhea" id="RHEA:66132"/>
        <dbReference type="ChEBI" id="CHEBI:15377"/>
        <dbReference type="ChEBI" id="CHEBI:15378"/>
        <dbReference type="ChEBI" id="CHEBI:30616"/>
        <dbReference type="ChEBI" id="CHEBI:43474"/>
        <dbReference type="ChEBI" id="CHEBI:64612"/>
        <dbReference type="ChEBI" id="CHEBI:456216"/>
    </reaction>
    <physiologicalReaction direction="left-to-right" evidence="14">
        <dbReference type="Rhea" id="RHEA:66133"/>
    </physiologicalReaction>
</comment>
<feature type="region of interest" description="Disordered" evidence="19">
    <location>
        <begin position="1510"/>
        <end position="1623"/>
    </location>
</feature>
<evidence type="ECO:0000256" key="8">
    <source>
        <dbReference type="ARBA" id="ARBA00022840"/>
    </source>
</evidence>
<feature type="domain" description="P-type ATPase C-terminal" evidence="22">
    <location>
        <begin position="1221"/>
        <end position="1470"/>
    </location>
</feature>
<keyword evidence="6 17" id="KW-0479">Metal-binding</keyword>
<sequence length="1763" mass="194035">MVFGHGGRPPPAMDAHGHIYDANMSQPYQVGPSNVDRPPYVSDPSHPEYDPAIDPNLQLRTVRTAAESIAESHRSEMRRDQRAKARRRGAGGSILGRIGRGKTLLRKDNAHRRKTSAGIVEMVQDELGRIRQGQDQDQELHMTGMGEDPTEGEPAGMAFESAQSDFTPAGHEMLPSKPDQSLKKKGPWYKVKAKPAKRRNVYMNVAPSPQDTNARGEITARYPRNKVRTSKYTVVSFLPRFLSEQFRRLANIYFLGLVLLQTSDKFGATIPQIAMLPLVAILTITAIKDGIEDYRRHIIDNQVNNSAVTKLGNWRNVNQPKDARNQLQKLMGMGSRSGKVSKGVRKLREKEDAIGMRAVRPPKSTSTPAQTEAARYMGGAPVSRPGTSDSSNTNRLETIASESDYGKHSVNRSGSQQHLIDDSHLGGASTASFLPATSSSAAQTPGEGVIDMQRRTPGTARWERTLWKKLEVGDIVLLQEDEQVPADMVLLNSSDPDGIAFVETKNLDGETNLKVRKCLKATSSIQTEDDIEHARFVIDCEPPHANLYAFNALLKFQQSGKTMVEPVTANELLLRGCALRNTDWAIGIVVFTGSDTKIMLNGGETPSKRSKIEKETNVNVAVNFVILLAMCTACAIVGGLILNKTNTSRDYYEPDSTDSSSNIINALYIFGSCLVLYQNIVPISLYISIELTKTISAFFIYQDIDMYYEPLDHPCVPKTWGIVDDLGQIEYIFSDKTGTLTQNVMEFKKCSINGVSYGEGITEAMMGAMKRQGKSLSGLDADSQAAQLEEMRIDMVSKMTRAFKNRFLRPDKVTLISPQLADDMTSASSPQRRHTVAFFRALALCHTALADRTDSGDAFTLEYKAQSPDEAALVAAARDVGAVYLNRNNHVVDIEVMGAPERYQPLKVLEFNSTRKRMSVIVREPDGRILMISKGADSVIYQRLTANHDEELKSRTQKDLEDFANAGLRTLCIAYRYLDEGEYLEWAKLHDEAAASLQDRDEAIDEVCERIEHDLTLMGATALEDKLQVGVPETIEKLHQAGIKLWILTGDKLQTAIEIGFSCNLLSSNMEIMIISADHEQGARAQLEAACNKIAASGRPIVVRSKEGKGLGKKKIQQQFDGHGTDPVDKGAFAVVVDGETLKFCLDKSLKPLFLALTTQCETVVCCRVSPAQKALTVRLVKDGIGAMSLAIGDGANDVSMIQEAHVGVGIAGLEGAQASMSADYAIGQFRFLAKLLLVHGHWNTYRIGVLHQVFFYKNLIWTFALLLFQIFCESNATYLFDYSLVLLFNLIFTSLPVIMLGSLDQDVRAPALLAFPQTYAPGREGKLYTRTQFWFACIDGIYQSIVCFAIPAAAWYYFPMVTANGLSLDPLTALGTTTGAACVLAANLYCGLMLQNWSVIIWVVIILSNLSYFIWVAIYSAPAFATTYTSTAFVLFGTVQFWVIVLICVVVSLLPRYVWIAWNSSFRPTHVDLVRQAWVKGDLKKRLGIRNEEVGDVEGEDLSYEKAYTAGASSEGDPERWAPHTFPPKNPNALQQAGQAYQQMPRDTSSSLAEAAASSDGAKRASRGPRDSLMPNLSATGRESAFSFYDPDQITSSTPIPTRANPYGRYRDDSDEEEGDGPAFEVPQITVQRASGQSFYPQHASADSRVALASANNESVDSFEMNFKDAGLSSSQGSTHGQAAAGDDDDDASPVLSPLQRFHNRFGGAQQQQAPSPLQRSASVTDDAQQLPHHPGDESNWTETSFHTASGDDNHHAPNRWQ</sequence>
<feature type="region of interest" description="Disordered" evidence="19">
    <location>
        <begin position="437"/>
        <end position="456"/>
    </location>
</feature>
<dbReference type="GO" id="GO:0045332">
    <property type="term" value="P:phospholipid translocation"/>
    <property type="evidence" value="ECO:0007669"/>
    <property type="project" value="TreeGrafter"/>
</dbReference>
<evidence type="ECO:0000256" key="16">
    <source>
        <dbReference type="PIRSR" id="PIRSR606539-2"/>
    </source>
</evidence>
<dbReference type="SUPFAM" id="SSF81653">
    <property type="entry name" value="Calcium ATPase, transduction domain A"/>
    <property type="match status" value="1"/>
</dbReference>
<dbReference type="InterPro" id="IPR023299">
    <property type="entry name" value="ATPase_P-typ_cyto_dom_N"/>
</dbReference>
<dbReference type="PROSITE" id="PS00154">
    <property type="entry name" value="ATPASE_E1_E2"/>
    <property type="match status" value="1"/>
</dbReference>
<dbReference type="GO" id="GO:0012505">
    <property type="term" value="C:endomembrane system"/>
    <property type="evidence" value="ECO:0007669"/>
    <property type="project" value="UniProtKB-SubCell"/>
</dbReference>
<dbReference type="SUPFAM" id="SSF56784">
    <property type="entry name" value="HAD-like"/>
    <property type="match status" value="1"/>
</dbReference>
<dbReference type="GO" id="GO:0000287">
    <property type="term" value="F:magnesium ion binding"/>
    <property type="evidence" value="ECO:0007669"/>
    <property type="project" value="UniProtKB-UniRule"/>
</dbReference>
<feature type="transmembrane region" description="Helical" evidence="18">
    <location>
        <begin position="1284"/>
        <end position="1304"/>
    </location>
</feature>
<feature type="active site" description="4-aspartylphosphate intermediate" evidence="15">
    <location>
        <position position="735"/>
    </location>
</feature>
<feature type="binding site" evidence="16">
    <location>
        <position position="934"/>
    </location>
    <ligand>
        <name>ATP</name>
        <dbReference type="ChEBI" id="CHEBI:30616"/>
    </ligand>
</feature>
<name>A0A316YRW0_9BASI</name>
<dbReference type="NCBIfam" id="TIGR01652">
    <property type="entry name" value="ATPase-Plipid"/>
    <property type="match status" value="1"/>
</dbReference>
<evidence type="ECO:0000256" key="6">
    <source>
        <dbReference type="ARBA" id="ARBA00022723"/>
    </source>
</evidence>
<keyword evidence="7 16" id="KW-0547">Nucleotide-binding</keyword>
<evidence type="ECO:0000256" key="4">
    <source>
        <dbReference type="ARBA" id="ARBA00022553"/>
    </source>
</evidence>
<keyword evidence="11 18" id="KW-1133">Transmembrane helix</keyword>
<evidence type="ECO:0000256" key="5">
    <source>
        <dbReference type="ARBA" id="ARBA00022692"/>
    </source>
</evidence>
<dbReference type="Pfam" id="PF00122">
    <property type="entry name" value="E1-E2_ATPase"/>
    <property type="match status" value="1"/>
</dbReference>
<evidence type="ECO:0000256" key="15">
    <source>
        <dbReference type="PIRSR" id="PIRSR606539-1"/>
    </source>
</evidence>
<feature type="domain" description="P-type ATPase N-terminal" evidence="21">
    <location>
        <begin position="214"/>
        <end position="271"/>
    </location>
</feature>
<dbReference type="Pfam" id="PF13246">
    <property type="entry name" value="Cation_ATPase"/>
    <property type="match status" value="1"/>
</dbReference>
<protein>
    <recommendedName>
        <fullName evidence="18">Phospholipid-transporting ATPase</fullName>
        <ecNumber evidence="18">7.6.2.1</ecNumber>
    </recommendedName>
</protein>
<evidence type="ECO:0000256" key="14">
    <source>
        <dbReference type="ARBA" id="ARBA00049128"/>
    </source>
</evidence>
<dbReference type="EC" id="7.6.2.1" evidence="18"/>
<evidence type="ECO:0000256" key="1">
    <source>
        <dbReference type="ARBA" id="ARBA00004127"/>
    </source>
</evidence>
<dbReference type="InterPro" id="IPR018303">
    <property type="entry name" value="ATPase_P-typ_P_site"/>
</dbReference>
<dbReference type="InterPro" id="IPR006539">
    <property type="entry name" value="P-type_ATPase_IV"/>
</dbReference>
<dbReference type="InterPro" id="IPR032630">
    <property type="entry name" value="P_typ_ATPase_c"/>
</dbReference>
<feature type="binding site" evidence="17">
    <location>
        <position position="735"/>
    </location>
    <ligand>
        <name>Mg(2+)</name>
        <dbReference type="ChEBI" id="CHEBI:18420"/>
    </ligand>
</feature>
<dbReference type="InterPro" id="IPR008250">
    <property type="entry name" value="ATPase_P-typ_transduc_dom_A_sf"/>
</dbReference>
<dbReference type="Gene3D" id="3.40.50.1000">
    <property type="entry name" value="HAD superfamily/HAD-like"/>
    <property type="match status" value="1"/>
</dbReference>
<feature type="region of interest" description="Disordered" evidence="19">
    <location>
        <begin position="1671"/>
        <end position="1763"/>
    </location>
</feature>
<dbReference type="PRINTS" id="PR00119">
    <property type="entry name" value="CATATPASE"/>
</dbReference>
<organism evidence="23 24">
    <name type="scientific">Acaromyces ingoldii</name>
    <dbReference type="NCBI Taxonomy" id="215250"/>
    <lineage>
        <taxon>Eukaryota</taxon>
        <taxon>Fungi</taxon>
        <taxon>Dikarya</taxon>
        <taxon>Basidiomycota</taxon>
        <taxon>Ustilaginomycotina</taxon>
        <taxon>Exobasidiomycetes</taxon>
        <taxon>Exobasidiales</taxon>
        <taxon>Cryptobasidiaceae</taxon>
        <taxon>Acaromyces</taxon>
    </lineage>
</organism>
<feature type="binding site" evidence="16">
    <location>
        <position position="737"/>
    </location>
    <ligand>
        <name>ATP</name>
        <dbReference type="ChEBI" id="CHEBI:30616"/>
    </ligand>
</feature>
<evidence type="ECO:0000256" key="19">
    <source>
        <dbReference type="SAM" id="MobiDB-lite"/>
    </source>
</evidence>
<feature type="binding site" evidence="16">
    <location>
        <position position="911"/>
    </location>
    <ligand>
        <name>ATP</name>
        <dbReference type="ChEBI" id="CHEBI:30616"/>
    </ligand>
</feature>
<dbReference type="Gene3D" id="2.70.150.10">
    <property type="entry name" value="Calcium-transporting ATPase, cytoplasmic transduction domain A"/>
    <property type="match status" value="1"/>
</dbReference>
<feature type="transmembrane region" description="Helical" evidence="18">
    <location>
        <begin position="1334"/>
        <end position="1359"/>
    </location>
</feature>
<feature type="binding site" evidence="16">
    <location>
        <position position="1051"/>
    </location>
    <ligand>
        <name>ATP</name>
        <dbReference type="ChEBI" id="CHEBI:30616"/>
    </ligand>
</feature>
<feature type="binding site" evidence="17">
    <location>
        <position position="1198"/>
    </location>
    <ligand>
        <name>Mg(2+)</name>
        <dbReference type="ChEBI" id="CHEBI:18420"/>
    </ligand>
</feature>
<comment type="subcellular location">
    <subcellularLocation>
        <location evidence="1">Endomembrane system</location>
        <topology evidence="1">Multi-pass membrane protein</topology>
    </subcellularLocation>
    <subcellularLocation>
        <location evidence="18">Membrane</location>
        <topology evidence="18">Multi-pass membrane protein</topology>
    </subcellularLocation>
</comment>
<dbReference type="Proteomes" id="UP000245768">
    <property type="component" value="Unassembled WGS sequence"/>
</dbReference>
<feature type="binding site" evidence="16">
    <location>
        <position position="1174"/>
    </location>
    <ligand>
        <name>ATP</name>
        <dbReference type="ChEBI" id="CHEBI:30616"/>
    </ligand>
</feature>
<reference evidence="23 24" key="1">
    <citation type="journal article" date="2018" name="Mol. Biol. Evol.">
        <title>Broad Genomic Sampling Reveals a Smut Pathogenic Ancestry of the Fungal Clade Ustilaginomycotina.</title>
        <authorList>
            <person name="Kijpornyongpan T."/>
            <person name="Mondo S.J."/>
            <person name="Barry K."/>
            <person name="Sandor L."/>
            <person name="Lee J."/>
            <person name="Lipzen A."/>
            <person name="Pangilinan J."/>
            <person name="LaButti K."/>
            <person name="Hainaut M."/>
            <person name="Henrissat B."/>
            <person name="Grigoriev I.V."/>
            <person name="Spatafora J.W."/>
            <person name="Aime M.C."/>
        </authorList>
    </citation>
    <scope>NUCLEOTIDE SEQUENCE [LARGE SCALE GENOMIC DNA]</scope>
    <source>
        <strain evidence="23 24">MCA 4198</strain>
    </source>
</reference>
<keyword evidence="24" id="KW-1185">Reference proteome</keyword>
<feature type="domain" description="P-type ATPase A" evidence="20">
    <location>
        <begin position="461"/>
        <end position="512"/>
    </location>
</feature>
<feature type="region of interest" description="Disordered" evidence="19">
    <location>
        <begin position="351"/>
        <end position="423"/>
    </location>
</feature>
<feature type="binding site" evidence="17">
    <location>
        <position position="737"/>
    </location>
    <ligand>
        <name>Mg(2+)</name>
        <dbReference type="ChEBI" id="CHEBI:18420"/>
    </ligand>
</feature>
<evidence type="ECO:0000256" key="10">
    <source>
        <dbReference type="ARBA" id="ARBA00022967"/>
    </source>
</evidence>
<dbReference type="Pfam" id="PF16209">
    <property type="entry name" value="PhoLip_ATPase_N"/>
    <property type="match status" value="1"/>
</dbReference>
<dbReference type="OrthoDB" id="377733at2759"/>
<keyword evidence="9 17" id="KW-0460">Magnesium</keyword>
<feature type="binding site" evidence="16">
    <location>
        <position position="1197"/>
    </location>
    <ligand>
        <name>ATP</name>
        <dbReference type="ChEBI" id="CHEBI:30616"/>
    </ligand>
</feature>
<dbReference type="GO" id="GO:0016887">
    <property type="term" value="F:ATP hydrolysis activity"/>
    <property type="evidence" value="ECO:0007669"/>
    <property type="project" value="InterPro"/>
</dbReference>
<dbReference type="GO" id="GO:0140326">
    <property type="term" value="F:ATPase-coupled intramembrane lipid transporter activity"/>
    <property type="evidence" value="ECO:0007669"/>
    <property type="project" value="UniProtKB-EC"/>
</dbReference>
<feature type="transmembrane region" description="Helical" evidence="18">
    <location>
        <begin position="1400"/>
        <end position="1422"/>
    </location>
</feature>
<dbReference type="FunCoup" id="A0A316YRW0">
    <property type="interactions" value="55"/>
</dbReference>
<keyword evidence="10 18" id="KW-1278">Translocase</keyword>
<proteinExistence type="inferred from homology"/>
<dbReference type="SFLD" id="SFLDF00027">
    <property type="entry name" value="p-type_atpase"/>
    <property type="match status" value="1"/>
</dbReference>
<dbReference type="InParanoid" id="A0A316YRW0"/>
<dbReference type="InterPro" id="IPR023298">
    <property type="entry name" value="ATPase_P-typ_TM_dom_sf"/>
</dbReference>
<dbReference type="InterPro" id="IPR023214">
    <property type="entry name" value="HAD_sf"/>
</dbReference>
<keyword evidence="3" id="KW-0813">Transport</keyword>
<feature type="binding site" evidence="16">
    <location>
        <position position="735"/>
    </location>
    <ligand>
        <name>ATP</name>
        <dbReference type="ChEBI" id="CHEBI:30616"/>
    </ligand>
</feature>
<dbReference type="InterPro" id="IPR036412">
    <property type="entry name" value="HAD-like_sf"/>
</dbReference>
<evidence type="ECO:0000256" key="12">
    <source>
        <dbReference type="ARBA" id="ARBA00023136"/>
    </source>
</evidence>
<feature type="compositionally biased region" description="Low complexity" evidence="19">
    <location>
        <begin position="1550"/>
        <end position="1561"/>
    </location>
</feature>
<dbReference type="SFLD" id="SFLDS00003">
    <property type="entry name" value="Haloacid_Dehalogenase"/>
    <property type="match status" value="1"/>
</dbReference>
<feature type="compositionally biased region" description="Polar residues" evidence="19">
    <location>
        <begin position="1533"/>
        <end position="1549"/>
    </location>
</feature>
<feature type="region of interest" description="Disordered" evidence="19">
    <location>
        <begin position="167"/>
        <end position="186"/>
    </location>
</feature>
<dbReference type="CDD" id="cd02073">
    <property type="entry name" value="P-type_ATPase_APLT_Dnf-like"/>
    <property type="match status" value="1"/>
</dbReference>
<dbReference type="STRING" id="215250.A0A316YRW0"/>
<dbReference type="Gene3D" id="3.40.1110.10">
    <property type="entry name" value="Calcium-transporting ATPase, cytoplasmic domain N"/>
    <property type="match status" value="1"/>
</dbReference>
<feature type="compositionally biased region" description="Polar residues" evidence="19">
    <location>
        <begin position="1740"/>
        <end position="1749"/>
    </location>
</feature>
<evidence type="ECO:0000313" key="24">
    <source>
        <dbReference type="Proteomes" id="UP000245768"/>
    </source>
</evidence>
<dbReference type="InterPro" id="IPR044492">
    <property type="entry name" value="P_typ_ATPase_HD_dom"/>
</dbReference>
<evidence type="ECO:0000259" key="22">
    <source>
        <dbReference type="Pfam" id="PF16212"/>
    </source>
</evidence>
<dbReference type="GeneID" id="37041458"/>
<feature type="transmembrane region" description="Helical" evidence="18">
    <location>
        <begin position="1371"/>
        <end position="1393"/>
    </location>
</feature>
<feature type="transmembrane region" description="Helical" evidence="18">
    <location>
        <begin position="618"/>
        <end position="642"/>
    </location>
</feature>
<keyword evidence="4" id="KW-0597">Phosphoprotein</keyword>
<dbReference type="SFLD" id="SFLDG00002">
    <property type="entry name" value="C1.7:_P-type_atpase_like"/>
    <property type="match status" value="1"/>
</dbReference>
<evidence type="ECO:0000256" key="18">
    <source>
        <dbReference type="RuleBase" id="RU362033"/>
    </source>
</evidence>
<feature type="binding site" evidence="16">
    <location>
        <position position="736"/>
    </location>
    <ligand>
        <name>ATP</name>
        <dbReference type="ChEBI" id="CHEBI:30616"/>
    </ligand>
</feature>
<feature type="binding site" evidence="16">
    <location>
        <position position="870"/>
    </location>
    <ligand>
        <name>ATP</name>
        <dbReference type="ChEBI" id="CHEBI:30616"/>
    </ligand>
</feature>
<feature type="region of interest" description="Disordered" evidence="19">
    <location>
        <begin position="133"/>
        <end position="156"/>
    </location>
</feature>
<dbReference type="FunFam" id="3.40.50.1000:FF:000001">
    <property type="entry name" value="Phospholipid-transporting ATPase IC"/>
    <property type="match status" value="1"/>
</dbReference>
<dbReference type="GO" id="GO:0005886">
    <property type="term" value="C:plasma membrane"/>
    <property type="evidence" value="ECO:0007669"/>
    <property type="project" value="TreeGrafter"/>
</dbReference>
<keyword evidence="12 18" id="KW-0472">Membrane</keyword>
<keyword evidence="5 18" id="KW-0812">Transmembrane</keyword>
<comment type="similarity">
    <text evidence="2 18">Belongs to the cation transport ATPase (P-type) (TC 3.A.3) family. Type IV subfamily.</text>
</comment>
<dbReference type="NCBIfam" id="TIGR01494">
    <property type="entry name" value="ATPase_P-type"/>
    <property type="match status" value="1"/>
</dbReference>
<keyword evidence="8 16" id="KW-0067">ATP-binding</keyword>
<dbReference type="EMBL" id="KZ819635">
    <property type="protein sequence ID" value="PWN91398.1"/>
    <property type="molecule type" value="Genomic_DNA"/>
</dbReference>
<feature type="binding site" evidence="17">
    <location>
        <position position="1194"/>
    </location>
    <ligand>
        <name>Mg(2+)</name>
        <dbReference type="ChEBI" id="CHEBI:18420"/>
    </ligand>
</feature>
<feature type="transmembrane region" description="Helical" evidence="18">
    <location>
        <begin position="662"/>
        <end position="687"/>
    </location>
</feature>
<feature type="binding site" evidence="16">
    <location>
        <position position="1050"/>
    </location>
    <ligand>
        <name>ATP</name>
        <dbReference type="ChEBI" id="CHEBI:30616"/>
    </ligand>
</feature>
<evidence type="ECO:0000256" key="11">
    <source>
        <dbReference type="ARBA" id="ARBA00022989"/>
    </source>
</evidence>
<feature type="compositionally biased region" description="Basic and acidic residues" evidence="19">
    <location>
        <begin position="70"/>
        <end position="83"/>
    </location>
</feature>
<dbReference type="FunFam" id="3.40.1110.10:FF:000087">
    <property type="entry name" value="Phospholipid-transporting ATPase"/>
    <property type="match status" value="1"/>
</dbReference>
<evidence type="ECO:0000256" key="17">
    <source>
        <dbReference type="PIRSR" id="PIRSR606539-3"/>
    </source>
</evidence>
<feature type="region of interest" description="Disordered" evidence="19">
    <location>
        <begin position="68"/>
        <end position="96"/>
    </location>
</feature>
<feature type="binding site" evidence="16">
    <location>
        <position position="1049"/>
    </location>
    <ligand>
        <name>ATP</name>
        <dbReference type="ChEBI" id="CHEBI:30616"/>
    </ligand>
</feature>
<dbReference type="FunFam" id="3.40.50.1000:FF:000014">
    <property type="entry name" value="Phospholipid-transporting ATPase"/>
    <property type="match status" value="1"/>
</dbReference>
<dbReference type="GO" id="GO:0005524">
    <property type="term" value="F:ATP binding"/>
    <property type="evidence" value="ECO:0007669"/>
    <property type="project" value="UniProtKB-UniRule"/>
</dbReference>
<evidence type="ECO:0000313" key="23">
    <source>
        <dbReference type="EMBL" id="PWN91398.1"/>
    </source>
</evidence>
<feature type="binding site" evidence="16">
    <location>
        <position position="1198"/>
    </location>
    <ligand>
        <name>ATP</name>
        <dbReference type="ChEBI" id="CHEBI:30616"/>
    </ligand>
</feature>
<gene>
    <name evidence="23" type="ORF">FA10DRAFT_249595</name>
</gene>
<feature type="binding site" evidence="16">
    <location>
        <position position="1168"/>
    </location>
    <ligand>
        <name>ATP</name>
        <dbReference type="ChEBI" id="CHEBI:30616"/>
    </ligand>
</feature>
<feature type="compositionally biased region" description="Polar residues" evidence="19">
    <location>
        <begin position="1673"/>
        <end position="1682"/>
    </location>
</feature>
<feature type="compositionally biased region" description="Polar residues" evidence="19">
    <location>
        <begin position="385"/>
        <end position="396"/>
    </location>
</feature>
<dbReference type="PANTHER" id="PTHR24092:SF180">
    <property type="entry name" value="PHOSPHOLIPID-TRANSPORTING ATPASE DNF1-RELATED"/>
    <property type="match status" value="1"/>
</dbReference>